<feature type="region of interest" description="Disordered" evidence="1">
    <location>
        <begin position="199"/>
        <end position="269"/>
    </location>
</feature>
<organism evidence="3 4">
    <name type="scientific">Thalassomonas haliotis</name>
    <dbReference type="NCBI Taxonomy" id="485448"/>
    <lineage>
        <taxon>Bacteria</taxon>
        <taxon>Pseudomonadati</taxon>
        <taxon>Pseudomonadota</taxon>
        <taxon>Gammaproteobacteria</taxon>
        <taxon>Alteromonadales</taxon>
        <taxon>Colwelliaceae</taxon>
        <taxon>Thalassomonas</taxon>
    </lineage>
</organism>
<feature type="compositionally biased region" description="Basic and acidic residues" evidence="1">
    <location>
        <begin position="241"/>
        <end position="252"/>
    </location>
</feature>
<reference evidence="3 4" key="1">
    <citation type="journal article" date="2022" name="Mar. Drugs">
        <title>Bioassay-Guided Fractionation Leads to the Detection of Cholic Acid Generated by the Rare Thalassomonas sp.</title>
        <authorList>
            <person name="Pheiffer F."/>
            <person name="Schneider Y.K."/>
            <person name="Hansen E.H."/>
            <person name="Andersen J.H."/>
            <person name="Isaksson J."/>
            <person name="Busche T."/>
            <person name="R C."/>
            <person name="Kalinowski J."/>
            <person name="Zyl L.V."/>
            <person name="Trindade M."/>
        </authorList>
    </citation>
    <scope>NUCLEOTIDE SEQUENCE [LARGE SCALE GENOMIC DNA]</scope>
    <source>
        <strain evidence="3 4">A5K-61T</strain>
    </source>
</reference>
<protein>
    <submittedName>
        <fullName evidence="3">DUF4157 domain-containing protein</fullName>
    </submittedName>
</protein>
<proteinExistence type="predicted"/>
<dbReference type="Pfam" id="PF13699">
    <property type="entry name" value="eCIS_core"/>
    <property type="match status" value="1"/>
</dbReference>
<feature type="region of interest" description="Disordered" evidence="1">
    <location>
        <begin position="1"/>
        <end position="66"/>
    </location>
</feature>
<name>A0ABY7VQH4_9GAMM</name>
<feature type="domain" description="eCIS core" evidence="2">
    <location>
        <begin position="65"/>
        <end position="130"/>
    </location>
</feature>
<feature type="compositionally biased region" description="Acidic residues" evidence="1">
    <location>
        <begin position="1"/>
        <end position="12"/>
    </location>
</feature>
<accession>A0ABY7VQH4</accession>
<feature type="compositionally biased region" description="Polar residues" evidence="1">
    <location>
        <begin position="216"/>
        <end position="225"/>
    </location>
</feature>
<evidence type="ECO:0000313" key="4">
    <source>
        <dbReference type="Proteomes" id="UP001215231"/>
    </source>
</evidence>
<dbReference type="EMBL" id="CP059693">
    <property type="protein sequence ID" value="WDE14472.1"/>
    <property type="molecule type" value="Genomic_DNA"/>
</dbReference>
<keyword evidence="4" id="KW-1185">Reference proteome</keyword>
<sequence>MQRQAEEEEEELLQPKFFDSEMSQPQHQEVAQRQEEEEELLQPKGYDDAQALQYKQEDKGVGTAMPTSLQAGLEALSDVDLSGTRVHRNSAKPAQVNALAYTQGQDIYVAPGQDQHLAHEGWHVVQQLQGRVKPSREVNGQSINDDSALEHEADVMGAKAANMSLPLAKEQPQPGTAAPVAQHKCEQCGQEDEAITQTKSAAHITTGDPRFKIDGFTSTRGVSLPSSIQRQSSDDDIGEQDPQKKAEYDSLRPQEGGGSASGAATAVGGGAGENEALQLKANDVKQRVTCTSANTGVGNNALSFAERSRESWRSHVTYRANVDHSNHHLKVRMYVFAKVYYGLWVSWEHIRFNATVDLTCQASGSSCEIAANERGGSVWDLSHSPAAGAIAIQTDRRASGSQMALTVRVGGSVGASGSVSAGVGSASAGVSFPDASISHKMSMGTFIYTCRSS</sequence>
<evidence type="ECO:0000313" key="3">
    <source>
        <dbReference type="EMBL" id="WDE14472.1"/>
    </source>
</evidence>
<evidence type="ECO:0000256" key="1">
    <source>
        <dbReference type="SAM" id="MobiDB-lite"/>
    </source>
</evidence>
<dbReference type="InterPro" id="IPR025295">
    <property type="entry name" value="eCIS_core_dom"/>
</dbReference>
<gene>
    <name evidence="3" type="ORF">H3N35_09010</name>
</gene>
<evidence type="ECO:0000259" key="2">
    <source>
        <dbReference type="Pfam" id="PF13699"/>
    </source>
</evidence>
<dbReference type="Proteomes" id="UP001215231">
    <property type="component" value="Chromosome"/>
</dbReference>